<protein>
    <submittedName>
        <fullName evidence="2">Sterol-binding protein</fullName>
    </submittedName>
</protein>
<dbReference type="Pfam" id="PF02036">
    <property type="entry name" value="SCP2"/>
    <property type="match status" value="1"/>
</dbReference>
<feature type="domain" description="SCP2" evidence="1">
    <location>
        <begin position="16"/>
        <end position="94"/>
    </location>
</feature>
<reference evidence="3" key="1">
    <citation type="submission" date="2018-02" db="EMBL/GenBank/DDBJ databases">
        <title>Genome sequencing of Solimonas sp. HR-BB.</title>
        <authorList>
            <person name="Lee Y."/>
            <person name="Jeon C.O."/>
        </authorList>
    </citation>
    <scope>NUCLEOTIDE SEQUENCE [LARGE SCALE GENOMIC DNA]</scope>
    <source>
        <strain evidence="3">HR-U</strain>
    </source>
</reference>
<dbReference type="Proteomes" id="UP000239590">
    <property type="component" value="Unassembled WGS sequence"/>
</dbReference>
<proteinExistence type="predicted"/>
<evidence type="ECO:0000313" key="3">
    <source>
        <dbReference type="Proteomes" id="UP000239590"/>
    </source>
</evidence>
<dbReference type="Gene3D" id="3.30.1050.10">
    <property type="entry name" value="SCP2 sterol-binding domain"/>
    <property type="match status" value="1"/>
</dbReference>
<dbReference type="GO" id="GO:0005829">
    <property type="term" value="C:cytosol"/>
    <property type="evidence" value="ECO:0007669"/>
    <property type="project" value="TreeGrafter"/>
</dbReference>
<name>A0A2S7IPQ9_9BACT</name>
<dbReference type="SUPFAM" id="SSF55718">
    <property type="entry name" value="SCP-like"/>
    <property type="match status" value="1"/>
</dbReference>
<evidence type="ECO:0000313" key="2">
    <source>
        <dbReference type="EMBL" id="PQA59704.1"/>
    </source>
</evidence>
<dbReference type="PANTHER" id="PTHR10094:SF25">
    <property type="entry name" value="SCP2 STEROL-BINDING DOMAIN-CONTAINING PROTEIN 1"/>
    <property type="match status" value="1"/>
</dbReference>
<dbReference type="EMBL" id="PTRA01000001">
    <property type="protein sequence ID" value="PQA59704.1"/>
    <property type="molecule type" value="Genomic_DNA"/>
</dbReference>
<accession>A0A2S7IPQ9</accession>
<dbReference type="InterPro" id="IPR036527">
    <property type="entry name" value="SCP2_sterol-bd_dom_sf"/>
</dbReference>
<keyword evidence="3" id="KW-1185">Reference proteome</keyword>
<organism evidence="2 3">
    <name type="scientific">Siphonobacter curvatus</name>
    <dbReference type="NCBI Taxonomy" id="2094562"/>
    <lineage>
        <taxon>Bacteria</taxon>
        <taxon>Pseudomonadati</taxon>
        <taxon>Bacteroidota</taxon>
        <taxon>Cytophagia</taxon>
        <taxon>Cytophagales</taxon>
        <taxon>Cytophagaceae</taxon>
        <taxon>Siphonobacter</taxon>
    </lineage>
</organism>
<sequence>MTFEEVDTKIKQLAAQKGGTGDVIKFQTDEGNIVIDRDGTVTNDDRESDVTIGISAKDLGKLMTGDLNPMTALMFGKIKITGDMSLAMKLQSLF</sequence>
<dbReference type="AlphaFoldDB" id="A0A2S7IPQ9"/>
<evidence type="ECO:0000259" key="1">
    <source>
        <dbReference type="Pfam" id="PF02036"/>
    </source>
</evidence>
<dbReference type="OrthoDB" id="9804656at2"/>
<comment type="caution">
    <text evidence="2">The sequence shown here is derived from an EMBL/GenBank/DDBJ whole genome shotgun (WGS) entry which is preliminary data.</text>
</comment>
<dbReference type="InterPro" id="IPR003033">
    <property type="entry name" value="SCP2_sterol-bd_dom"/>
</dbReference>
<dbReference type="PANTHER" id="PTHR10094">
    <property type="entry name" value="STEROL CARRIER PROTEIN 2 SCP-2 FAMILY PROTEIN"/>
    <property type="match status" value="1"/>
</dbReference>
<dbReference type="RefSeq" id="WP_094808693.1">
    <property type="nucleotide sequence ID" value="NZ_PTRA01000001.1"/>
</dbReference>
<gene>
    <name evidence="2" type="ORF">C5O19_08750</name>
</gene>